<gene>
    <name evidence="1" type="ORF">cpu_13840</name>
</gene>
<dbReference type="AlphaFoldDB" id="A0A1L8CVI0"/>
<keyword evidence="2" id="KW-1185">Reference proteome</keyword>
<dbReference type="EMBL" id="BDJK01000020">
    <property type="protein sequence ID" value="GAV22874.1"/>
    <property type="molecule type" value="Genomic_DNA"/>
</dbReference>
<dbReference type="Proteomes" id="UP000187485">
    <property type="component" value="Unassembled WGS sequence"/>
</dbReference>
<proteinExistence type="predicted"/>
<comment type="caution">
    <text evidence="1">The sequence shown here is derived from an EMBL/GenBank/DDBJ whole genome shotgun (WGS) entry which is preliminary data.</text>
</comment>
<accession>A0A1L8CVI0</accession>
<dbReference type="STRING" id="870242.cpu_13840"/>
<evidence type="ECO:0000313" key="2">
    <source>
        <dbReference type="Proteomes" id="UP000187485"/>
    </source>
</evidence>
<organism evidence="1 2">
    <name type="scientific">Carboxydothermus pertinax</name>
    <dbReference type="NCBI Taxonomy" id="870242"/>
    <lineage>
        <taxon>Bacteria</taxon>
        <taxon>Bacillati</taxon>
        <taxon>Bacillota</taxon>
        <taxon>Clostridia</taxon>
        <taxon>Thermoanaerobacterales</taxon>
        <taxon>Thermoanaerobacteraceae</taxon>
        <taxon>Carboxydothermus</taxon>
    </lineage>
</organism>
<name>A0A1L8CVI0_9THEO</name>
<evidence type="ECO:0000313" key="1">
    <source>
        <dbReference type="EMBL" id="GAV22874.1"/>
    </source>
</evidence>
<reference evidence="2" key="1">
    <citation type="submission" date="2016-12" db="EMBL/GenBank/DDBJ databases">
        <title>Draft Genome Sequences od Carboxydothermus pertinax and islandicus, Hydrogenogenic Carboxydotrophic Bacteria.</title>
        <authorList>
            <person name="Fukuyama Y."/>
            <person name="Ohmae K."/>
            <person name="Yoneda Y."/>
            <person name="Yoshida T."/>
            <person name="Sako Y."/>
        </authorList>
    </citation>
    <scope>NUCLEOTIDE SEQUENCE [LARGE SCALE GENOMIC DNA]</scope>
    <source>
        <strain evidence="2">Ug1</strain>
    </source>
</reference>
<protein>
    <submittedName>
        <fullName evidence="1">Uncharacterized protein</fullName>
    </submittedName>
</protein>
<sequence length="61" mass="7282">MKKSGNLSKTTPNLTWDKTGRIFGLFSIYLPYNYHYEDDEKEFFAMVGKYLSFVYLRKETV</sequence>